<protein>
    <submittedName>
        <fullName evidence="1">Ester cyclase</fullName>
    </submittedName>
</protein>
<dbReference type="InterPro" id="IPR032710">
    <property type="entry name" value="NTF2-like_dom_sf"/>
</dbReference>
<dbReference type="SUPFAM" id="SSF54427">
    <property type="entry name" value="NTF2-like"/>
    <property type="match status" value="1"/>
</dbReference>
<sequence>MRNLLQSSCASIDAQLDDQGHPMSTSALRAFYLRYLHELNAHRFHRMDGFIADRTTLNGEPATRDDLLAVQRADVDAVPDLHWDLQELLSDGDRLAARLVNTGTPVKEWLGVAPTGASFKIVEYAIYQVRNGRFVHMTALHDAGELRRQLTDRKGHS</sequence>
<dbReference type="EMBL" id="JBHMBK010000012">
    <property type="protein sequence ID" value="MFB9686041.1"/>
    <property type="molecule type" value="Genomic_DNA"/>
</dbReference>
<dbReference type="Proteomes" id="UP001589535">
    <property type="component" value="Unassembled WGS sequence"/>
</dbReference>
<dbReference type="RefSeq" id="WP_378194575.1">
    <property type="nucleotide sequence ID" value="NZ_JBHMBK010000012.1"/>
</dbReference>
<organism evidence="1 2">
    <name type="scientific">Amycolatopsis plumensis</name>
    <dbReference type="NCBI Taxonomy" id="236508"/>
    <lineage>
        <taxon>Bacteria</taxon>
        <taxon>Bacillati</taxon>
        <taxon>Actinomycetota</taxon>
        <taxon>Actinomycetes</taxon>
        <taxon>Pseudonocardiales</taxon>
        <taxon>Pseudonocardiaceae</taxon>
        <taxon>Amycolatopsis</taxon>
    </lineage>
</organism>
<gene>
    <name evidence="1" type="ORF">ACFFTO_17740</name>
</gene>
<dbReference type="InterPro" id="IPR009959">
    <property type="entry name" value="Cyclase_SnoaL-like"/>
</dbReference>
<evidence type="ECO:0000313" key="2">
    <source>
        <dbReference type="Proteomes" id="UP001589535"/>
    </source>
</evidence>
<proteinExistence type="predicted"/>
<dbReference type="PANTHER" id="PTHR38436">
    <property type="entry name" value="POLYKETIDE CYCLASE SNOAL-LIKE DOMAIN"/>
    <property type="match status" value="1"/>
</dbReference>
<dbReference type="Gene3D" id="3.10.450.50">
    <property type="match status" value="1"/>
</dbReference>
<comment type="caution">
    <text evidence="1">The sequence shown here is derived from an EMBL/GenBank/DDBJ whole genome shotgun (WGS) entry which is preliminary data.</text>
</comment>
<dbReference type="PANTHER" id="PTHR38436:SF1">
    <property type="entry name" value="ESTER CYCLASE"/>
    <property type="match status" value="1"/>
</dbReference>
<name>A0ABV5U6H7_9PSEU</name>
<accession>A0ABV5U6H7</accession>
<dbReference type="Pfam" id="PF07366">
    <property type="entry name" value="SnoaL"/>
    <property type="match status" value="1"/>
</dbReference>
<keyword evidence="2" id="KW-1185">Reference proteome</keyword>
<evidence type="ECO:0000313" key="1">
    <source>
        <dbReference type="EMBL" id="MFB9686041.1"/>
    </source>
</evidence>
<reference evidence="1 2" key="1">
    <citation type="submission" date="2024-09" db="EMBL/GenBank/DDBJ databases">
        <authorList>
            <person name="Sun Q."/>
            <person name="Mori K."/>
        </authorList>
    </citation>
    <scope>NUCLEOTIDE SEQUENCE [LARGE SCALE GENOMIC DNA]</scope>
    <source>
        <strain evidence="1 2">JCM 13852</strain>
    </source>
</reference>